<feature type="region of interest" description="Disordered" evidence="12">
    <location>
        <begin position="439"/>
        <end position="476"/>
    </location>
</feature>
<dbReference type="Pfam" id="PF03880">
    <property type="entry name" value="DbpA"/>
    <property type="match status" value="1"/>
</dbReference>
<evidence type="ECO:0000256" key="7">
    <source>
        <dbReference type="ARBA" id="ARBA00022884"/>
    </source>
</evidence>
<dbReference type="EMBL" id="SROY01000002">
    <property type="protein sequence ID" value="TLX22306.1"/>
    <property type="molecule type" value="Genomic_DNA"/>
</dbReference>
<dbReference type="InterPro" id="IPR034415">
    <property type="entry name" value="CsdA_RRM"/>
</dbReference>
<comment type="caution">
    <text evidence="16">The sequence shown here is derived from an EMBL/GenBank/DDBJ whole genome shotgun (WGS) entry which is preliminary data.</text>
</comment>
<dbReference type="SMART" id="SM00490">
    <property type="entry name" value="HELICc"/>
    <property type="match status" value="1"/>
</dbReference>
<feature type="region of interest" description="Disordered" evidence="12">
    <location>
        <begin position="548"/>
        <end position="603"/>
    </location>
</feature>
<dbReference type="EC" id="3.6.4.13" evidence="10"/>
<keyword evidence="3 10" id="KW-0547">Nucleotide-binding</keyword>
<dbReference type="InterPro" id="IPR000629">
    <property type="entry name" value="RNA-helicase_DEAD-box_CS"/>
</dbReference>
<dbReference type="GO" id="GO:0000027">
    <property type="term" value="P:ribosomal large subunit assembly"/>
    <property type="evidence" value="ECO:0007669"/>
    <property type="project" value="UniProtKB-UniRule"/>
</dbReference>
<dbReference type="InterPro" id="IPR014014">
    <property type="entry name" value="RNA_helicase_DEAD_Q_motif"/>
</dbReference>
<accession>A0A5R9PGG5</accession>
<dbReference type="RefSeq" id="WP_138348590.1">
    <property type="nucleotide sequence ID" value="NZ_SROY01000002.1"/>
</dbReference>
<keyword evidence="17" id="KW-1185">Reference proteome</keyword>
<keyword evidence="7 10" id="KW-0694">RNA-binding</keyword>
<evidence type="ECO:0000259" key="15">
    <source>
        <dbReference type="PROSITE" id="PS51195"/>
    </source>
</evidence>
<evidence type="ECO:0000256" key="11">
    <source>
        <dbReference type="PROSITE-ProRule" id="PRU00552"/>
    </source>
</evidence>
<evidence type="ECO:0000256" key="5">
    <source>
        <dbReference type="ARBA" id="ARBA00022806"/>
    </source>
</evidence>
<feature type="domain" description="Helicase ATP-binding" evidence="13">
    <location>
        <begin position="39"/>
        <end position="210"/>
    </location>
</feature>
<comment type="similarity">
    <text evidence="10">Belongs to the DEAD box helicase family. DeaD/CsdA subfamily.</text>
</comment>
<comment type="catalytic activity">
    <reaction evidence="9 10">
        <text>ATP + H2O = ADP + phosphate + H(+)</text>
        <dbReference type="Rhea" id="RHEA:13065"/>
        <dbReference type="ChEBI" id="CHEBI:15377"/>
        <dbReference type="ChEBI" id="CHEBI:15378"/>
        <dbReference type="ChEBI" id="CHEBI:30616"/>
        <dbReference type="ChEBI" id="CHEBI:43474"/>
        <dbReference type="ChEBI" id="CHEBI:456216"/>
        <dbReference type="EC" id="3.6.4.13"/>
    </reaction>
</comment>
<dbReference type="GO" id="GO:0005840">
    <property type="term" value="C:ribosome"/>
    <property type="evidence" value="ECO:0007669"/>
    <property type="project" value="TreeGrafter"/>
</dbReference>
<dbReference type="InterPro" id="IPR028618">
    <property type="entry name" value="DEAD_helicase_DeaD"/>
</dbReference>
<evidence type="ECO:0000259" key="14">
    <source>
        <dbReference type="PROSITE" id="PS51194"/>
    </source>
</evidence>
<proteinExistence type="inferred from homology"/>
<dbReference type="SMART" id="SM00487">
    <property type="entry name" value="DEXDc"/>
    <property type="match status" value="1"/>
</dbReference>
<dbReference type="SUPFAM" id="SSF52540">
    <property type="entry name" value="P-loop containing nucleoside triphosphate hydrolases"/>
    <property type="match status" value="1"/>
</dbReference>
<dbReference type="InterPro" id="IPR027417">
    <property type="entry name" value="P-loop_NTPase"/>
</dbReference>
<feature type="domain" description="DEAD-box RNA helicase Q" evidence="15">
    <location>
        <begin position="8"/>
        <end position="36"/>
    </location>
</feature>
<dbReference type="InterPro" id="IPR005580">
    <property type="entry name" value="DbpA/CsdA_RNA-bd_dom"/>
</dbReference>
<dbReference type="InterPro" id="IPR050547">
    <property type="entry name" value="DEAD_box_RNA_helicases"/>
</dbReference>
<dbReference type="STRING" id="1123377.GCA_000423885_00278"/>
<dbReference type="PROSITE" id="PS51195">
    <property type="entry name" value="Q_MOTIF"/>
    <property type="match status" value="1"/>
</dbReference>
<dbReference type="GO" id="GO:0033592">
    <property type="term" value="F:RNA strand annealing activity"/>
    <property type="evidence" value="ECO:0007669"/>
    <property type="project" value="TreeGrafter"/>
</dbReference>
<feature type="short sequence motif" description="Q motif" evidence="11">
    <location>
        <begin position="8"/>
        <end position="36"/>
    </location>
</feature>
<dbReference type="InterPro" id="IPR057325">
    <property type="entry name" value="DeaD_dimer"/>
</dbReference>
<dbReference type="Pfam" id="PF00270">
    <property type="entry name" value="DEAD"/>
    <property type="match status" value="1"/>
</dbReference>
<dbReference type="PROSITE" id="PS00039">
    <property type="entry name" value="DEAD_ATP_HELICASE"/>
    <property type="match status" value="1"/>
</dbReference>
<dbReference type="PROSITE" id="PS51192">
    <property type="entry name" value="HELICASE_ATP_BIND_1"/>
    <property type="match status" value="1"/>
</dbReference>
<evidence type="ECO:0000256" key="2">
    <source>
        <dbReference type="ARBA" id="ARBA00022490"/>
    </source>
</evidence>
<keyword evidence="6 10" id="KW-0067">ATP-binding</keyword>
<dbReference type="Gene3D" id="3.40.50.300">
    <property type="entry name" value="P-loop containing nucleotide triphosphate hydrolases"/>
    <property type="match status" value="2"/>
</dbReference>
<dbReference type="InterPro" id="IPR014001">
    <property type="entry name" value="Helicase_ATP-bd"/>
</dbReference>
<dbReference type="Pfam" id="PF00271">
    <property type="entry name" value="Helicase_C"/>
    <property type="match status" value="1"/>
</dbReference>
<dbReference type="InterPro" id="IPR011545">
    <property type="entry name" value="DEAD/DEAH_box_helicase_dom"/>
</dbReference>
<dbReference type="AlphaFoldDB" id="A0A5R9PGG5"/>
<sequence>MSADNATPLFTDLGLPETLLAALRDVGYESPSPIQAATIPPLLQGRDVLGQAQTGTGKTAAFALPALSRLDVAAGKPQVLVLAPTRELAIQVAEAFQTYAKHIPGFQILPIYGGQGYGPQLHALKRGVHVVVGTPGRVIDHLDRGTLDLSELRMLVLDEADEMLRMGFIDDVEAILKKTPASRQVALFSATMPAQIKRIAQTYLKDPVEIAIKALTTTAASIRQRYWMVSGVNKLDALTRIMEAEPFDAMIIFARTKLGTDELAEKLAARGFRAAAINGDVEQKTRERTIARLKEGQIDVLVATDVAARGLDVERISHVLNYDIPYDTESYVHRIGRTGRAGRSGEAILFVAPRERGMLGAIERATRQKIEQMNLPSVDAVNERRVAKFLDKIDGALQSDDLSLFRDLVERYEQEKNVPAVEIAAALAKLVQGKTPLLLPKPAVPEKPFTAGDGRPQRTERPAREPRERTPREPLPADVGMRTYRIEVGYQHGAQPGHIVGAIANEADLESRYIGRIDIRDDYTLVDLPDGMPSELLEHLQQVRVASKPLRMKPASDADIDAPKRKRSFGPPRDGDRPGGPRKPGGFKPGGHKPGGFKPRGPR</sequence>
<organism evidence="16 17">
    <name type="scientific">Thermomonas fusca</name>
    <dbReference type="NCBI Taxonomy" id="215690"/>
    <lineage>
        <taxon>Bacteria</taxon>
        <taxon>Pseudomonadati</taxon>
        <taxon>Pseudomonadota</taxon>
        <taxon>Gammaproteobacteria</taxon>
        <taxon>Lysobacterales</taxon>
        <taxon>Lysobacteraceae</taxon>
        <taxon>Thermomonas</taxon>
    </lineage>
</organism>
<dbReference type="Pfam" id="PF25399">
    <property type="entry name" value="DeaD_dimer"/>
    <property type="match status" value="1"/>
</dbReference>
<dbReference type="GO" id="GO:0003724">
    <property type="term" value="F:RNA helicase activity"/>
    <property type="evidence" value="ECO:0007669"/>
    <property type="project" value="UniProtKB-UniRule"/>
</dbReference>
<feature type="domain" description="Helicase C-terminal" evidence="14">
    <location>
        <begin position="234"/>
        <end position="381"/>
    </location>
</feature>
<evidence type="ECO:0000256" key="8">
    <source>
        <dbReference type="ARBA" id="ARBA00023016"/>
    </source>
</evidence>
<dbReference type="GO" id="GO:0006401">
    <property type="term" value="P:RNA catabolic process"/>
    <property type="evidence" value="ECO:0007669"/>
    <property type="project" value="UniProtKB-UniRule"/>
</dbReference>
<dbReference type="GO" id="GO:0005829">
    <property type="term" value="C:cytosol"/>
    <property type="evidence" value="ECO:0007669"/>
    <property type="project" value="TreeGrafter"/>
</dbReference>
<evidence type="ECO:0000256" key="1">
    <source>
        <dbReference type="ARBA" id="ARBA00004496"/>
    </source>
</evidence>
<dbReference type="Proteomes" id="UP000308508">
    <property type="component" value="Unassembled WGS sequence"/>
</dbReference>
<dbReference type="Gene3D" id="3.30.70.330">
    <property type="match status" value="1"/>
</dbReference>
<dbReference type="HAMAP" id="MF_00964">
    <property type="entry name" value="DEAD_helicase_DeaD"/>
    <property type="match status" value="1"/>
</dbReference>
<dbReference type="GO" id="GO:0070417">
    <property type="term" value="P:cellular response to cold"/>
    <property type="evidence" value="ECO:0007669"/>
    <property type="project" value="InterPro"/>
</dbReference>
<dbReference type="CDD" id="cd12499">
    <property type="entry name" value="RRM_EcCsdA_like"/>
    <property type="match status" value="1"/>
</dbReference>
<evidence type="ECO:0000256" key="10">
    <source>
        <dbReference type="HAMAP-Rule" id="MF_00964"/>
    </source>
</evidence>
<keyword evidence="5 10" id="KW-0347">Helicase</keyword>
<dbReference type="PANTHER" id="PTHR47963:SF8">
    <property type="entry name" value="ATP-DEPENDENT RNA HELICASE DEAD"/>
    <property type="match status" value="1"/>
</dbReference>
<dbReference type="FunFam" id="3.40.50.300:FF:000108">
    <property type="entry name" value="ATP-dependent RNA helicase RhlE"/>
    <property type="match status" value="1"/>
</dbReference>
<dbReference type="InterPro" id="IPR001650">
    <property type="entry name" value="Helicase_C-like"/>
</dbReference>
<name>A0A5R9PGG5_9GAMM</name>
<evidence type="ECO:0000259" key="13">
    <source>
        <dbReference type="PROSITE" id="PS51192"/>
    </source>
</evidence>
<dbReference type="PROSITE" id="PS51194">
    <property type="entry name" value="HELICASE_CTER"/>
    <property type="match status" value="1"/>
</dbReference>
<dbReference type="FunFam" id="3.30.70.330:FF:000068">
    <property type="entry name" value="ATP-dependent RNA helicase DeaD"/>
    <property type="match status" value="1"/>
</dbReference>
<evidence type="ECO:0000256" key="3">
    <source>
        <dbReference type="ARBA" id="ARBA00022741"/>
    </source>
</evidence>
<evidence type="ECO:0000313" key="17">
    <source>
        <dbReference type="Proteomes" id="UP000308508"/>
    </source>
</evidence>
<evidence type="ECO:0000256" key="9">
    <source>
        <dbReference type="ARBA" id="ARBA00047984"/>
    </source>
</evidence>
<comment type="subcellular location">
    <subcellularLocation>
        <location evidence="1 10">Cytoplasm</location>
    </subcellularLocation>
</comment>
<dbReference type="CDD" id="cd00268">
    <property type="entry name" value="DEADc"/>
    <property type="match status" value="1"/>
</dbReference>
<evidence type="ECO:0000256" key="12">
    <source>
        <dbReference type="SAM" id="MobiDB-lite"/>
    </source>
</evidence>
<feature type="compositionally biased region" description="Basic and acidic residues" evidence="12">
    <location>
        <begin position="455"/>
        <end position="472"/>
    </location>
</feature>
<dbReference type="GO" id="GO:0005524">
    <property type="term" value="F:ATP binding"/>
    <property type="evidence" value="ECO:0007669"/>
    <property type="project" value="UniProtKB-UniRule"/>
</dbReference>
<keyword evidence="2 10" id="KW-0963">Cytoplasm</keyword>
<dbReference type="CDD" id="cd18787">
    <property type="entry name" value="SF2_C_DEAD"/>
    <property type="match status" value="1"/>
</dbReference>
<evidence type="ECO:0000256" key="6">
    <source>
        <dbReference type="ARBA" id="ARBA00022840"/>
    </source>
</evidence>
<protein>
    <recommendedName>
        <fullName evidence="10">ATP-dependent RNA helicase DeaD</fullName>
        <ecNumber evidence="10">3.6.4.13</ecNumber>
    </recommendedName>
    <alternativeName>
        <fullName evidence="10">Cold-shock DEAD box protein A</fullName>
    </alternativeName>
</protein>
<dbReference type="InterPro" id="IPR044742">
    <property type="entry name" value="DEAD/DEAH_RhlB"/>
</dbReference>
<reference evidence="16 17" key="1">
    <citation type="submission" date="2019-04" db="EMBL/GenBank/DDBJ databases">
        <authorList>
            <person name="Grouzdev D.S."/>
            <person name="Nazina T.N."/>
        </authorList>
    </citation>
    <scope>NUCLEOTIDE SEQUENCE [LARGE SCALE GENOMIC DNA]</scope>
    <source>
        <strain evidence="16 17">SHC 3-19</strain>
    </source>
</reference>
<comment type="function">
    <text evidence="10">DEAD-box RNA helicase involved in various cellular processes at low temperature, including ribosome biogenesis, mRNA degradation and translation initiation.</text>
</comment>
<dbReference type="PANTHER" id="PTHR47963">
    <property type="entry name" value="DEAD-BOX ATP-DEPENDENT RNA HELICASE 47, MITOCHONDRIAL"/>
    <property type="match status" value="1"/>
</dbReference>
<evidence type="ECO:0000313" key="16">
    <source>
        <dbReference type="EMBL" id="TLX22306.1"/>
    </source>
</evidence>
<keyword evidence="8 10" id="KW-0346">Stress response</keyword>
<gene>
    <name evidence="10" type="primary">deaD</name>
    <name evidence="10" type="synonym">csdA</name>
    <name evidence="16" type="ORF">E5S66_07290</name>
</gene>
<evidence type="ECO:0000256" key="4">
    <source>
        <dbReference type="ARBA" id="ARBA00022801"/>
    </source>
</evidence>
<dbReference type="InterPro" id="IPR012677">
    <property type="entry name" value="Nucleotide-bd_a/b_plait_sf"/>
</dbReference>
<keyword evidence="4 10" id="KW-0378">Hydrolase</keyword>
<dbReference type="GO" id="GO:0016887">
    <property type="term" value="F:ATP hydrolysis activity"/>
    <property type="evidence" value="ECO:0007669"/>
    <property type="project" value="RHEA"/>
</dbReference>